<dbReference type="PIRSF" id="PIRSF037945">
    <property type="entry name" value="PGRPs"/>
    <property type="match status" value="1"/>
</dbReference>
<gene>
    <name evidence="9" type="ORF">LOTGIDRAFT_233462</name>
</gene>
<dbReference type="Gene3D" id="3.40.80.10">
    <property type="entry name" value="Peptidoglycan recognition protein-like"/>
    <property type="match status" value="1"/>
</dbReference>
<dbReference type="AlphaFoldDB" id="V4A2N4"/>
<dbReference type="SUPFAM" id="SSF55846">
    <property type="entry name" value="N-acetylmuramoyl-L-alanine amidase-like"/>
    <property type="match status" value="1"/>
</dbReference>
<reference evidence="9 10" key="1">
    <citation type="journal article" date="2013" name="Nature">
        <title>Insights into bilaterian evolution from three spiralian genomes.</title>
        <authorList>
            <person name="Simakov O."/>
            <person name="Marletaz F."/>
            <person name="Cho S.J."/>
            <person name="Edsinger-Gonzales E."/>
            <person name="Havlak P."/>
            <person name="Hellsten U."/>
            <person name="Kuo D.H."/>
            <person name="Larsson T."/>
            <person name="Lv J."/>
            <person name="Arendt D."/>
            <person name="Savage R."/>
            <person name="Osoegawa K."/>
            <person name="de Jong P."/>
            <person name="Grimwood J."/>
            <person name="Chapman J.A."/>
            <person name="Shapiro H."/>
            <person name="Aerts A."/>
            <person name="Otillar R.P."/>
            <person name="Terry A.Y."/>
            <person name="Boore J.L."/>
            <person name="Grigoriev I.V."/>
            <person name="Lindberg D.R."/>
            <person name="Seaver E.C."/>
            <person name="Weisblat D.A."/>
            <person name="Putnam N.H."/>
            <person name="Rokhsar D.S."/>
        </authorList>
    </citation>
    <scope>NUCLEOTIDE SEQUENCE [LARGE SCALE GENOMIC DNA]</scope>
</reference>
<dbReference type="Proteomes" id="UP000030746">
    <property type="component" value="Unassembled WGS sequence"/>
</dbReference>
<evidence type="ECO:0000256" key="5">
    <source>
        <dbReference type="ARBA" id="ARBA00023157"/>
    </source>
</evidence>
<evidence type="ECO:0000313" key="9">
    <source>
        <dbReference type="EMBL" id="ESO90942.1"/>
    </source>
</evidence>
<comment type="similarity">
    <text evidence="1">Belongs to the N-acetylmuramoyl-L-alanine amidase 2 family.</text>
</comment>
<dbReference type="InterPro" id="IPR006619">
    <property type="entry name" value="PGRP_domain_met/bac"/>
</dbReference>
<feature type="domain" description="N-acetylmuramoyl-L-alanine amidase" evidence="7">
    <location>
        <begin position="24"/>
        <end position="161"/>
    </location>
</feature>
<evidence type="ECO:0000256" key="3">
    <source>
        <dbReference type="ARBA" id="ARBA00022729"/>
    </source>
</evidence>
<dbReference type="SMART" id="SM00701">
    <property type="entry name" value="PGRP"/>
    <property type="match status" value="1"/>
</dbReference>
<dbReference type="OMA" id="ICTEGRF"/>
<evidence type="ECO:0000256" key="2">
    <source>
        <dbReference type="ARBA" id="ARBA00022588"/>
    </source>
</evidence>
<dbReference type="InterPro" id="IPR036505">
    <property type="entry name" value="Amidase/PGRP_sf"/>
</dbReference>
<keyword evidence="4" id="KW-0391">Immunity</keyword>
<evidence type="ECO:0000259" key="7">
    <source>
        <dbReference type="SMART" id="SM00644"/>
    </source>
</evidence>
<dbReference type="FunFam" id="3.40.80.10:FF:000001">
    <property type="entry name" value="Peptidoglycan recognition protein 1"/>
    <property type="match status" value="1"/>
</dbReference>
<dbReference type="InterPro" id="IPR002502">
    <property type="entry name" value="Amidase_domain"/>
</dbReference>
<sequence>MGLGLSLLGGCPSIVSRASWGARASRSNSYLPSQPVHWVFIHHGESSACHSQSQCAGIVRSYQNYHMDSHGWSDIGYSFLVGEDGNAYEGRGWDRIGAHTVGYNSKAVAICLIGSFDSVVPNAAALNTVKRLIQCGIDKGKISKDYVLRGHRDVNQTSCPGDALYKLIRTWPHY</sequence>
<dbReference type="InterPro" id="IPR015510">
    <property type="entry name" value="PGRP"/>
</dbReference>
<evidence type="ECO:0000256" key="1">
    <source>
        <dbReference type="ARBA" id="ARBA00007553"/>
    </source>
</evidence>
<dbReference type="CDD" id="cd06583">
    <property type="entry name" value="PGRP"/>
    <property type="match status" value="1"/>
</dbReference>
<name>V4A2N4_LOTGI</name>
<dbReference type="CTD" id="20249278"/>
<evidence type="ECO:0000313" key="10">
    <source>
        <dbReference type="Proteomes" id="UP000030746"/>
    </source>
</evidence>
<evidence type="ECO:0000256" key="6">
    <source>
        <dbReference type="PIRSR" id="PIRSR037945-1"/>
    </source>
</evidence>
<dbReference type="EMBL" id="KB202284">
    <property type="protein sequence ID" value="ESO90942.1"/>
    <property type="molecule type" value="Genomic_DNA"/>
</dbReference>
<proteinExistence type="inferred from homology"/>
<keyword evidence="2" id="KW-0399">Innate immunity</keyword>
<evidence type="ECO:0008006" key="11">
    <source>
        <dbReference type="Google" id="ProtNLM"/>
    </source>
</evidence>
<dbReference type="GO" id="GO:0009253">
    <property type="term" value="P:peptidoglycan catabolic process"/>
    <property type="evidence" value="ECO:0007669"/>
    <property type="project" value="InterPro"/>
</dbReference>
<dbReference type="PANTHER" id="PTHR11022">
    <property type="entry name" value="PEPTIDOGLYCAN RECOGNITION PROTEIN"/>
    <property type="match status" value="1"/>
</dbReference>
<dbReference type="GeneID" id="20249278"/>
<dbReference type="SMART" id="SM00644">
    <property type="entry name" value="Ami_2"/>
    <property type="match status" value="1"/>
</dbReference>
<organism evidence="9 10">
    <name type="scientific">Lottia gigantea</name>
    <name type="common">Giant owl limpet</name>
    <dbReference type="NCBI Taxonomy" id="225164"/>
    <lineage>
        <taxon>Eukaryota</taxon>
        <taxon>Metazoa</taxon>
        <taxon>Spiralia</taxon>
        <taxon>Lophotrochozoa</taxon>
        <taxon>Mollusca</taxon>
        <taxon>Gastropoda</taxon>
        <taxon>Patellogastropoda</taxon>
        <taxon>Lottioidea</taxon>
        <taxon>Lottiidae</taxon>
        <taxon>Lottia</taxon>
    </lineage>
</organism>
<dbReference type="GO" id="GO:0045087">
    <property type="term" value="P:innate immune response"/>
    <property type="evidence" value="ECO:0007669"/>
    <property type="project" value="UniProtKB-KW"/>
</dbReference>
<dbReference type="GO" id="GO:0008745">
    <property type="term" value="F:N-acetylmuramoyl-L-alanine amidase activity"/>
    <property type="evidence" value="ECO:0007669"/>
    <property type="project" value="InterPro"/>
</dbReference>
<dbReference type="Pfam" id="PF01510">
    <property type="entry name" value="Amidase_2"/>
    <property type="match status" value="1"/>
</dbReference>
<evidence type="ECO:0000256" key="4">
    <source>
        <dbReference type="ARBA" id="ARBA00022859"/>
    </source>
</evidence>
<dbReference type="RefSeq" id="XP_009058214.1">
    <property type="nucleotide sequence ID" value="XM_009059966.1"/>
</dbReference>
<dbReference type="KEGG" id="lgi:LOTGIDRAFT_233462"/>
<keyword evidence="5 6" id="KW-1015">Disulfide bond</keyword>
<keyword evidence="10" id="KW-1185">Reference proteome</keyword>
<keyword evidence="3" id="KW-0732">Signal</keyword>
<dbReference type="GO" id="GO:0008270">
    <property type="term" value="F:zinc ion binding"/>
    <property type="evidence" value="ECO:0007669"/>
    <property type="project" value="InterPro"/>
</dbReference>
<dbReference type="GO" id="GO:0042834">
    <property type="term" value="F:peptidoglycan binding"/>
    <property type="evidence" value="ECO:0007669"/>
    <property type="project" value="InterPro"/>
</dbReference>
<dbReference type="HOGENOM" id="CLU_037559_3_2_1"/>
<evidence type="ECO:0000259" key="8">
    <source>
        <dbReference type="SMART" id="SM00701"/>
    </source>
</evidence>
<feature type="disulfide bond" evidence="6">
    <location>
        <begin position="49"/>
        <end position="55"/>
    </location>
</feature>
<dbReference type="PANTHER" id="PTHR11022:SF41">
    <property type="entry name" value="PEPTIDOGLYCAN-RECOGNITION PROTEIN LC-RELATED"/>
    <property type="match status" value="1"/>
</dbReference>
<protein>
    <recommendedName>
        <fullName evidence="11">Peptidoglycan-recognition protein</fullName>
    </recommendedName>
</protein>
<feature type="disulfide bond" evidence="6">
    <location>
        <begin position="11"/>
        <end position="135"/>
    </location>
</feature>
<dbReference type="OrthoDB" id="10001926at2759"/>
<dbReference type="InterPro" id="IPR017331">
    <property type="entry name" value="Peptidoglycan_recognition"/>
</dbReference>
<accession>V4A2N4</accession>
<feature type="domain" description="Peptidoglycan recognition protein family" evidence="8">
    <location>
        <begin position="12"/>
        <end position="155"/>
    </location>
</feature>